<evidence type="ECO:0000259" key="4">
    <source>
        <dbReference type="Pfam" id="PF17836"/>
    </source>
</evidence>
<evidence type="ECO:0000256" key="1">
    <source>
        <dbReference type="ARBA" id="ARBA00007274"/>
    </source>
</evidence>
<feature type="active site" description="Proton acceptor" evidence="2">
    <location>
        <position position="136"/>
    </location>
</feature>
<gene>
    <name evidence="5" type="ORF">GOQ09_03600</name>
</gene>
<evidence type="ECO:0000256" key="2">
    <source>
        <dbReference type="PIRSR" id="PIRSR620019-1"/>
    </source>
</evidence>
<feature type="site" description="Increases basicity of active site His" evidence="2">
    <location>
        <position position="137"/>
    </location>
</feature>
<keyword evidence="5" id="KW-0808">Transferase</keyword>
<dbReference type="RefSeq" id="WP_157611918.1">
    <property type="nucleotide sequence ID" value="NZ_CP046622.1"/>
</dbReference>
<evidence type="ECO:0000313" key="6">
    <source>
        <dbReference type="Proteomes" id="UP000425817"/>
    </source>
</evidence>
<protein>
    <submittedName>
        <fullName evidence="5">Hexapeptide transferase</fullName>
    </submittedName>
</protein>
<dbReference type="PANTHER" id="PTHR43300">
    <property type="entry name" value="ACETYLTRANSFERASE"/>
    <property type="match status" value="1"/>
</dbReference>
<feature type="domain" description="PglD N-terminal" evidence="4">
    <location>
        <begin position="6"/>
        <end position="77"/>
    </location>
</feature>
<dbReference type="Gene3D" id="3.40.50.20">
    <property type="match status" value="1"/>
</dbReference>
<dbReference type="GO" id="GO:0016740">
    <property type="term" value="F:transferase activity"/>
    <property type="evidence" value="ECO:0007669"/>
    <property type="project" value="UniProtKB-KW"/>
</dbReference>
<dbReference type="Proteomes" id="UP000425817">
    <property type="component" value="Chromosome"/>
</dbReference>
<evidence type="ECO:0000256" key="3">
    <source>
        <dbReference type="PIRSR" id="PIRSR620019-2"/>
    </source>
</evidence>
<dbReference type="InterPro" id="IPR011004">
    <property type="entry name" value="Trimer_LpxA-like_sf"/>
</dbReference>
<organism evidence="5 6">
    <name type="scientific">Variovorax paradoxus</name>
    <dbReference type="NCBI Taxonomy" id="34073"/>
    <lineage>
        <taxon>Bacteria</taxon>
        <taxon>Pseudomonadati</taxon>
        <taxon>Pseudomonadota</taxon>
        <taxon>Betaproteobacteria</taxon>
        <taxon>Burkholderiales</taxon>
        <taxon>Comamonadaceae</taxon>
        <taxon>Variovorax</taxon>
    </lineage>
</organism>
<reference evidence="5 6" key="1">
    <citation type="submission" date="2019-12" db="EMBL/GenBank/DDBJ databases">
        <title>Hybrid Genome Assemblies of two High G+C Isolates from Undergraduate Microbiology Courses.</title>
        <authorList>
            <person name="Ne Ville C.J."/>
            <person name="Enright D."/>
            <person name="Hernandez I."/>
            <person name="Dodsworth J."/>
            <person name="Orwin P.M."/>
        </authorList>
    </citation>
    <scope>NUCLEOTIDE SEQUENCE [LARGE SCALE GENOMIC DNA]</scope>
    <source>
        <strain evidence="5 6">CSUSB</strain>
    </source>
</reference>
<dbReference type="CDD" id="cd03360">
    <property type="entry name" value="LbH_AT_putative"/>
    <property type="match status" value="1"/>
</dbReference>
<name>A0A6I6H8L6_VARPD</name>
<feature type="binding site" evidence="3">
    <location>
        <position position="166"/>
    </location>
    <ligand>
        <name>acetyl-CoA</name>
        <dbReference type="ChEBI" id="CHEBI:57288"/>
    </ligand>
</feature>
<sequence>MTLGAVIVGAGGHAKVCIELLRAMNKPVAFCIGAEGSESSCLGVPVLQGDAHLQELRRAGYTSAFIAIGSNALRQRLGASAKVLGYELINAISPAAVVSPSARLGCGVAIMAGAVINADTSIGDLVIINTSASVDHDGRIEEAAHIAPHCGLAGNVTLGPRVFLGIGCKVIPGVSVGADVVAGAGSVIISDIPHHSRIAGIPAKNLRKKD</sequence>
<dbReference type="NCBIfam" id="TIGR03570">
    <property type="entry name" value="NeuD_NnaD"/>
    <property type="match status" value="1"/>
</dbReference>
<dbReference type="SUPFAM" id="SSF51161">
    <property type="entry name" value="Trimeric LpxA-like enzymes"/>
    <property type="match status" value="1"/>
</dbReference>
<proteinExistence type="inferred from homology"/>
<accession>A0A6I6H8L6</accession>
<dbReference type="InterPro" id="IPR050179">
    <property type="entry name" value="Trans_hexapeptide_repeat"/>
</dbReference>
<dbReference type="InterPro" id="IPR041561">
    <property type="entry name" value="PglD_N"/>
</dbReference>
<dbReference type="PANTHER" id="PTHR43300:SF7">
    <property type="entry name" value="UDP-N-ACETYLBACILLOSAMINE N-ACETYLTRANSFERASE"/>
    <property type="match status" value="1"/>
</dbReference>
<dbReference type="AlphaFoldDB" id="A0A6I6H8L6"/>
<dbReference type="Pfam" id="PF17836">
    <property type="entry name" value="PglD_N"/>
    <property type="match status" value="1"/>
</dbReference>
<dbReference type="InterPro" id="IPR020019">
    <property type="entry name" value="AcTrfase_PglD-like"/>
</dbReference>
<evidence type="ECO:0000313" key="5">
    <source>
        <dbReference type="EMBL" id="QGW80726.1"/>
    </source>
</evidence>
<feature type="binding site" evidence="3">
    <location>
        <position position="69"/>
    </location>
    <ligand>
        <name>substrate</name>
    </ligand>
</feature>
<comment type="similarity">
    <text evidence="1">Belongs to the transferase hexapeptide repeat family.</text>
</comment>
<dbReference type="Gene3D" id="2.160.10.10">
    <property type="entry name" value="Hexapeptide repeat proteins"/>
    <property type="match status" value="1"/>
</dbReference>
<dbReference type="OrthoDB" id="9794407at2"/>
<dbReference type="EMBL" id="CP046622">
    <property type="protein sequence ID" value="QGW80726.1"/>
    <property type="molecule type" value="Genomic_DNA"/>
</dbReference>
<feature type="binding site" evidence="3">
    <location>
        <position position="145"/>
    </location>
    <ligand>
        <name>acetyl-CoA</name>
        <dbReference type="ChEBI" id="CHEBI:57288"/>
    </ligand>
</feature>